<dbReference type="EMBL" id="RCZG01000001">
    <property type="protein sequence ID" value="TPG37329.1"/>
    <property type="molecule type" value="Genomic_DNA"/>
</dbReference>
<organism evidence="3 4">
    <name type="scientific">Mycolicibacterium hodleri</name>
    <dbReference type="NCBI Taxonomy" id="49897"/>
    <lineage>
        <taxon>Bacteria</taxon>
        <taxon>Bacillati</taxon>
        <taxon>Actinomycetota</taxon>
        <taxon>Actinomycetes</taxon>
        <taxon>Mycobacteriales</taxon>
        <taxon>Mycobacteriaceae</taxon>
        <taxon>Mycolicibacterium</taxon>
    </lineage>
</organism>
<keyword evidence="1" id="KW-0378">Hydrolase</keyword>
<reference evidence="3 4" key="1">
    <citation type="journal article" date="2019" name="Environ. Microbiol.">
        <title>Species interactions and distinct microbial communities in high Arctic permafrost affected cryosols are associated with the CH4 and CO2 gas fluxes.</title>
        <authorList>
            <person name="Altshuler I."/>
            <person name="Hamel J."/>
            <person name="Turney S."/>
            <person name="Magnuson E."/>
            <person name="Levesque R."/>
            <person name="Greer C."/>
            <person name="Whyte L.G."/>
        </authorList>
    </citation>
    <scope>NUCLEOTIDE SEQUENCE [LARGE SCALE GENOMIC DNA]</scope>
    <source>
        <strain evidence="3 4">S5.20</strain>
    </source>
</reference>
<proteinExistence type="predicted"/>
<accession>A0A502EJU4</accession>
<comment type="caution">
    <text evidence="3">The sequence shown here is derived from an EMBL/GenBank/DDBJ whole genome shotgun (WGS) entry which is preliminary data.</text>
</comment>
<evidence type="ECO:0000313" key="4">
    <source>
        <dbReference type="Proteomes" id="UP000320095"/>
    </source>
</evidence>
<keyword evidence="4" id="KW-1185">Reference proteome</keyword>
<dbReference type="InterPro" id="IPR050272">
    <property type="entry name" value="Isochorismatase-like_hydrls"/>
</dbReference>
<dbReference type="Gene3D" id="3.40.50.850">
    <property type="entry name" value="Isochorismatase-like"/>
    <property type="match status" value="1"/>
</dbReference>
<sequence>MGDPGSTVVLCVECQNGVIGGESILPALAEDCGDLVERLAGLLTGARAAGVGVVHATLEGLYPGADPGPARIWRVSAPATAGWAPGVSATRVISDLLADSDMVVPRRHGLFPTSATELIPVLCGLAVKTVVLTGVSLNLALPHTAGDLVEAGFQLVVPRDAVVGTPVGYGEQVLKNTMAMLGQLTTIEALLAHWSATPAAVESERHG</sequence>
<dbReference type="OrthoDB" id="4549719at2"/>
<dbReference type="PANTHER" id="PTHR43540">
    <property type="entry name" value="PEROXYUREIDOACRYLATE/UREIDOACRYLATE AMIDOHYDROLASE-RELATED"/>
    <property type="match status" value="1"/>
</dbReference>
<dbReference type="SUPFAM" id="SSF52499">
    <property type="entry name" value="Isochorismatase-like hydrolases"/>
    <property type="match status" value="1"/>
</dbReference>
<evidence type="ECO:0000256" key="1">
    <source>
        <dbReference type="ARBA" id="ARBA00022801"/>
    </source>
</evidence>
<gene>
    <name evidence="3" type="ORF">EAH80_01370</name>
</gene>
<dbReference type="Pfam" id="PF00857">
    <property type="entry name" value="Isochorismatase"/>
    <property type="match status" value="1"/>
</dbReference>
<dbReference type="InterPro" id="IPR000868">
    <property type="entry name" value="Isochorismatase-like_dom"/>
</dbReference>
<evidence type="ECO:0000259" key="2">
    <source>
        <dbReference type="Pfam" id="PF00857"/>
    </source>
</evidence>
<evidence type="ECO:0000313" key="3">
    <source>
        <dbReference type="EMBL" id="TPG37329.1"/>
    </source>
</evidence>
<dbReference type="AlphaFoldDB" id="A0A502EJU4"/>
<feature type="domain" description="Isochorismatase-like" evidence="2">
    <location>
        <begin position="7"/>
        <end position="188"/>
    </location>
</feature>
<dbReference type="Proteomes" id="UP000320095">
    <property type="component" value="Unassembled WGS sequence"/>
</dbReference>
<protein>
    <submittedName>
        <fullName evidence="3">Isochorismatase family protein</fullName>
    </submittedName>
</protein>
<name>A0A502EJU4_9MYCO</name>
<dbReference type="GO" id="GO:0016787">
    <property type="term" value="F:hydrolase activity"/>
    <property type="evidence" value="ECO:0007669"/>
    <property type="project" value="UniProtKB-KW"/>
</dbReference>
<dbReference type="InterPro" id="IPR036380">
    <property type="entry name" value="Isochorismatase-like_sf"/>
</dbReference>